<sequence length="420" mass="44852">MKYFFFAILISFTGYSQVGIGTINPSPASMLDINSTIDNGATYQGLMPPKIPLSTDLSKINAGITDIGLMVFVQETGCLKMWNGATWEDIKCITPISGTEVSFDNVSQSLVENAGGITFEFTINNPSATTALIITISPNEYFDIDETNPVMVTIPAGTTNFTAVDVFNITDDASIEGNEQVVFTISGVSGGAGVPSVGTSNQHTLTIIDDDGVLLNLPYQESFETDGSGVRYITSTPEGFRSGNNDDYFSRAQDSDFNNYTGANEISFNGSPDGIYYFAAQDIDGLTGSSGFMQTLTISGIDITGGINLQLDVLLAEDDATEGSGQHWDGGDNLIIEYQIDGGLYQKVLAIESEINGSNGIPRIDTDFDGLGDGDEITDTWTNYNGVISGTGTTLNLRISFSLNSDNEDIAIDNIRISSN</sequence>
<dbReference type="OrthoDB" id="1056765at2"/>
<dbReference type="InterPro" id="IPR038081">
    <property type="entry name" value="CalX-like_sf"/>
</dbReference>
<comment type="caution">
    <text evidence="1">The sequence shown here is derived from an EMBL/GenBank/DDBJ whole genome shotgun (WGS) entry which is preliminary data.</text>
</comment>
<name>A0A5J4G1N8_9FLAO</name>
<dbReference type="SUPFAM" id="SSF141072">
    <property type="entry name" value="CalX-like"/>
    <property type="match status" value="1"/>
</dbReference>
<keyword evidence="2" id="KW-1185">Reference proteome</keyword>
<dbReference type="RefSeq" id="WP_151894313.1">
    <property type="nucleotide sequence ID" value="NZ_BKCF01000003.1"/>
</dbReference>
<evidence type="ECO:0000313" key="2">
    <source>
        <dbReference type="Proteomes" id="UP000326994"/>
    </source>
</evidence>
<dbReference type="EMBL" id="BKCF01000003">
    <property type="protein sequence ID" value="GEQ86385.1"/>
    <property type="molecule type" value="Genomic_DNA"/>
</dbReference>
<accession>A0A5J4G1N8</accession>
<evidence type="ECO:0000313" key="1">
    <source>
        <dbReference type="EMBL" id="GEQ86385.1"/>
    </source>
</evidence>
<dbReference type="Proteomes" id="UP000326994">
    <property type="component" value="Unassembled WGS sequence"/>
</dbReference>
<evidence type="ECO:0008006" key="3">
    <source>
        <dbReference type="Google" id="ProtNLM"/>
    </source>
</evidence>
<proteinExistence type="predicted"/>
<dbReference type="Gene3D" id="2.60.40.2030">
    <property type="match status" value="1"/>
</dbReference>
<organism evidence="1 2">
    <name type="scientific">Patiriisocius marinistellae</name>
    <dbReference type="NCBI Taxonomy" id="2494560"/>
    <lineage>
        <taxon>Bacteria</taxon>
        <taxon>Pseudomonadati</taxon>
        <taxon>Bacteroidota</taxon>
        <taxon>Flavobacteriia</taxon>
        <taxon>Flavobacteriales</taxon>
        <taxon>Flavobacteriaceae</taxon>
        <taxon>Patiriisocius</taxon>
    </lineage>
</organism>
<protein>
    <recommendedName>
        <fullName evidence="3">Calx-beta domain-containing protein</fullName>
    </recommendedName>
</protein>
<dbReference type="AlphaFoldDB" id="A0A5J4G1N8"/>
<gene>
    <name evidence="1" type="ORF">ULMS_18930</name>
</gene>
<reference evidence="1 2" key="1">
    <citation type="submission" date="2019-08" db="EMBL/GenBank/DDBJ databases">
        <title>Ulvibacter marinistellae sp. nov., isolated from a starfish, Patiria pectinifera.</title>
        <authorList>
            <person name="Kawano K."/>
            <person name="Ushijima N."/>
            <person name="Kihara M."/>
            <person name="Itoh H."/>
        </authorList>
    </citation>
    <scope>NUCLEOTIDE SEQUENCE [LARGE SCALE GENOMIC DNA]</scope>
    <source>
        <strain evidence="1 2">KK4</strain>
    </source>
</reference>